<dbReference type="AlphaFoldDB" id="A0AAN9UDD3"/>
<evidence type="ECO:0000256" key="1">
    <source>
        <dbReference type="SAM" id="MobiDB-lite"/>
    </source>
</evidence>
<gene>
    <name evidence="2" type="ORF">SLS62_011181</name>
</gene>
<feature type="compositionally biased region" description="Polar residues" evidence="1">
    <location>
        <begin position="731"/>
        <end position="761"/>
    </location>
</feature>
<evidence type="ECO:0000313" key="3">
    <source>
        <dbReference type="Proteomes" id="UP001320420"/>
    </source>
</evidence>
<proteinExistence type="predicted"/>
<feature type="compositionally biased region" description="Polar residues" evidence="1">
    <location>
        <begin position="785"/>
        <end position="804"/>
    </location>
</feature>
<keyword evidence="3" id="KW-1185">Reference proteome</keyword>
<feature type="compositionally biased region" description="Basic and acidic residues" evidence="1">
    <location>
        <begin position="805"/>
        <end position="814"/>
    </location>
</feature>
<feature type="compositionally biased region" description="Polar residues" evidence="1">
    <location>
        <begin position="829"/>
        <end position="852"/>
    </location>
</feature>
<feature type="region of interest" description="Disordered" evidence="1">
    <location>
        <begin position="563"/>
        <end position="587"/>
    </location>
</feature>
<evidence type="ECO:0000313" key="2">
    <source>
        <dbReference type="EMBL" id="KAK7739831.1"/>
    </source>
</evidence>
<name>A0AAN9UDD3_9PEZI</name>
<dbReference type="Proteomes" id="UP001320420">
    <property type="component" value="Unassembled WGS sequence"/>
</dbReference>
<organism evidence="2 3">
    <name type="scientific">Diatrype stigma</name>
    <dbReference type="NCBI Taxonomy" id="117547"/>
    <lineage>
        <taxon>Eukaryota</taxon>
        <taxon>Fungi</taxon>
        <taxon>Dikarya</taxon>
        <taxon>Ascomycota</taxon>
        <taxon>Pezizomycotina</taxon>
        <taxon>Sordariomycetes</taxon>
        <taxon>Xylariomycetidae</taxon>
        <taxon>Xylariales</taxon>
        <taxon>Diatrypaceae</taxon>
        <taxon>Diatrype</taxon>
    </lineage>
</organism>
<protein>
    <submittedName>
        <fullName evidence="2">Uncharacterized protein</fullName>
    </submittedName>
</protein>
<sequence>MAHELAAHGGGVGDATFVTRSIPDISPNAGLVALCTVPGNRAGPDDLGWHIADFLAFKTILGGYLHENAQTWLAHCDIAKLIKANPEAYTHGADRRIFSPGKLTDNIRVESPAAVLIKEFSAAITKTVDIVKKYEYDLVIIICGPTTLEQDAYFGNAIYRPYISSTDIRAAIGSDDCSAMVITPALFSAGWQVNPSFCRHARFNPRVERVHFMAKQFGAIFARSIVDKVTSWDCPMLDSSRVDPTRKGKVRYPGFQKASPENTMLQVALQSALAARLMQEHSDHSFSFDGSNDDWVKLIRTRKHRTLAEHQHEWEKLPTAQTPVSIDPDRLYQGNVFGGVKASQLAHLKHLIRDSLMMWQGVWVNELGRGARAKFQEFLFDEDPHESDCLEMVYVMEQRSTLLVMGDLLVDLFNLPVPDGKRCRDYDGTSAQSGRTGLTFDLMCKSIPGVNLHPDRSVYKFGKIQAPHYRDAHYVVTALGELYTDSTSLDAAVGRIRNLFDVIKDRQLRLLFENPDIRQKCRLWLTAINMPVLSVPRFNTPRLAYEDSSALPNIVMSALSISRPTTSHGMSDNHRHAENKTTGSTQVQKGPFTASHGVSNNHGHVENKIAVSTKAEEKSSPVKGSVALDKRPGNVIVQGKAGISLSGMTATSMGTSKGTSDGISDDTTDRASNDTLTKLGIRQKAMAYVTGNIAIVSPEDAKLALEMCPDLKDALLNRMLTGETIDPPPSTTQTPVRQSVTSAFPSTQERGDSRTTTGDPEQTTDEGQAVIPKLWVRPDMRGEEGTSSALHSTQVRGDPQTTTSDPKKLADEGRAAFQVQPVLWPHLSGRQNTNSSLSSTQPRGDPQGTTKK</sequence>
<comment type="caution">
    <text evidence="2">The sequence shown here is derived from an EMBL/GenBank/DDBJ whole genome shotgun (WGS) entry which is preliminary data.</text>
</comment>
<reference evidence="2 3" key="1">
    <citation type="submission" date="2024-02" db="EMBL/GenBank/DDBJ databases">
        <title>De novo assembly and annotation of 12 fungi associated with fruit tree decline syndrome in Ontario, Canada.</title>
        <authorList>
            <person name="Sulman M."/>
            <person name="Ellouze W."/>
            <person name="Ilyukhin E."/>
        </authorList>
    </citation>
    <scope>NUCLEOTIDE SEQUENCE [LARGE SCALE GENOMIC DNA]</scope>
    <source>
        <strain evidence="2 3">M11/M66-122</strain>
    </source>
</reference>
<feature type="region of interest" description="Disordered" evidence="1">
    <location>
        <begin position="721"/>
        <end position="852"/>
    </location>
</feature>
<accession>A0AAN9UDD3</accession>
<dbReference type="EMBL" id="JAKJXP020000175">
    <property type="protein sequence ID" value="KAK7739831.1"/>
    <property type="molecule type" value="Genomic_DNA"/>
</dbReference>